<gene>
    <name evidence="2" type="ORF">Plil01_001645000</name>
</gene>
<dbReference type="EMBL" id="BSXW01001963">
    <property type="protein sequence ID" value="GMF40107.1"/>
    <property type="molecule type" value="Genomic_DNA"/>
</dbReference>
<sequence length="222" mass="24582">MRDRYYRLRQNKVGAEGATVEAYKELAAVVAAERKGSKEDIEVTEEDKEYLTASSADEKDFSDAPDENDYFVATSDEVGDVAAVKQLIQEEVAGDVVASALATYTTIKKNRKAEKFSLPYKNSEWTFSEEDSPRLKVFETLDGRGVGVKTLQDLPRNAFVIECVGELISEKEKEQVADGRYLFGVAESKNDKTFTMYIYPDQVLGTLPSSSTIVASQNVGLS</sequence>
<protein>
    <submittedName>
        <fullName evidence="2">Unnamed protein product</fullName>
    </submittedName>
</protein>
<dbReference type="Gene3D" id="2.170.270.10">
    <property type="entry name" value="SET domain"/>
    <property type="match status" value="1"/>
</dbReference>
<dbReference type="OrthoDB" id="308383at2759"/>
<comment type="caution">
    <text evidence="2">The sequence shown here is derived from an EMBL/GenBank/DDBJ whole genome shotgun (WGS) entry which is preliminary data.</text>
</comment>
<accession>A0A9W6XJV7</accession>
<dbReference type="AlphaFoldDB" id="A0A9W6XJV7"/>
<dbReference type="InterPro" id="IPR046341">
    <property type="entry name" value="SET_dom_sf"/>
</dbReference>
<dbReference type="Proteomes" id="UP001165083">
    <property type="component" value="Unassembled WGS sequence"/>
</dbReference>
<evidence type="ECO:0000313" key="2">
    <source>
        <dbReference type="EMBL" id="GMF40107.1"/>
    </source>
</evidence>
<evidence type="ECO:0000313" key="3">
    <source>
        <dbReference type="Proteomes" id="UP001165083"/>
    </source>
</evidence>
<evidence type="ECO:0000256" key="1">
    <source>
        <dbReference type="SAM" id="MobiDB-lite"/>
    </source>
</evidence>
<proteinExistence type="predicted"/>
<organism evidence="2 3">
    <name type="scientific">Phytophthora lilii</name>
    <dbReference type="NCBI Taxonomy" id="2077276"/>
    <lineage>
        <taxon>Eukaryota</taxon>
        <taxon>Sar</taxon>
        <taxon>Stramenopiles</taxon>
        <taxon>Oomycota</taxon>
        <taxon>Peronosporomycetes</taxon>
        <taxon>Peronosporales</taxon>
        <taxon>Peronosporaceae</taxon>
        <taxon>Phytophthora</taxon>
    </lineage>
</organism>
<name>A0A9W6XJV7_9STRA</name>
<dbReference type="SUPFAM" id="SSF82199">
    <property type="entry name" value="SET domain"/>
    <property type="match status" value="1"/>
</dbReference>
<keyword evidence="3" id="KW-1185">Reference proteome</keyword>
<reference evidence="2" key="1">
    <citation type="submission" date="2023-04" db="EMBL/GenBank/DDBJ databases">
        <title>Phytophthora lilii NBRC 32176.</title>
        <authorList>
            <person name="Ichikawa N."/>
            <person name="Sato H."/>
            <person name="Tonouchi N."/>
        </authorList>
    </citation>
    <scope>NUCLEOTIDE SEQUENCE</scope>
    <source>
        <strain evidence="2">NBRC 32176</strain>
    </source>
</reference>
<feature type="region of interest" description="Disordered" evidence="1">
    <location>
        <begin position="34"/>
        <end position="65"/>
    </location>
</feature>